<evidence type="ECO:0000256" key="4">
    <source>
        <dbReference type="ARBA" id="ARBA00022833"/>
    </source>
</evidence>
<dbReference type="SMART" id="SM00575">
    <property type="entry name" value="ZnF_PMZ"/>
    <property type="match status" value="1"/>
</dbReference>
<dbReference type="Proteomes" id="UP000235220">
    <property type="component" value="Chromosome 4"/>
</dbReference>
<accession>A0A2I4FPF7</accession>
<name>A0A2I4FPF7_JUGRE</name>
<gene>
    <name evidence="8" type="primary">LOC109000930</name>
</gene>
<dbReference type="RefSeq" id="XP_018833540.1">
    <property type="nucleotide sequence ID" value="XM_018977995.1"/>
</dbReference>
<evidence type="ECO:0000313" key="7">
    <source>
        <dbReference type="Proteomes" id="UP000235220"/>
    </source>
</evidence>
<dbReference type="GO" id="GO:0005634">
    <property type="term" value="C:nucleus"/>
    <property type="evidence" value="ECO:0007669"/>
    <property type="project" value="UniProtKB-SubCell"/>
</dbReference>
<dbReference type="InterPro" id="IPR006564">
    <property type="entry name" value="Znf_PMZ"/>
</dbReference>
<dbReference type="STRING" id="51240.A0A2I4FPF7"/>
<dbReference type="GeneID" id="109000930"/>
<keyword evidence="4 5" id="KW-0862">Zinc</keyword>
<dbReference type="PANTHER" id="PTHR31669:SF283">
    <property type="entry name" value="PROTEIN FAR1-RELATED SEQUENCE"/>
    <property type="match status" value="1"/>
</dbReference>
<dbReference type="Gramene" id="Jr04_16270_p1">
    <property type="protein sequence ID" value="cds.Jr04_16270_p1"/>
    <property type="gene ID" value="Jr04_16270"/>
</dbReference>
<dbReference type="GO" id="GO:0008270">
    <property type="term" value="F:zinc ion binding"/>
    <property type="evidence" value="ECO:0007669"/>
    <property type="project" value="UniProtKB-UniRule"/>
</dbReference>
<dbReference type="KEGG" id="jre:109000930"/>
<dbReference type="GO" id="GO:0006355">
    <property type="term" value="P:regulation of DNA-templated transcription"/>
    <property type="evidence" value="ECO:0007669"/>
    <property type="project" value="UniProtKB-UniRule"/>
</dbReference>
<dbReference type="Pfam" id="PF04434">
    <property type="entry name" value="SWIM"/>
    <property type="match status" value="1"/>
</dbReference>
<dbReference type="PROSITE" id="PS50966">
    <property type="entry name" value="ZF_SWIM"/>
    <property type="match status" value="1"/>
</dbReference>
<dbReference type="OrthoDB" id="694296at2759"/>
<comment type="similarity">
    <text evidence="1 5">Belongs to the FHY3/FAR1 family.</text>
</comment>
<comment type="subcellular location">
    <subcellularLocation>
        <location evidence="5">Nucleus</location>
    </subcellularLocation>
</comment>
<reference evidence="8" key="1">
    <citation type="submission" date="2025-08" db="UniProtKB">
        <authorList>
            <consortium name="RefSeq"/>
        </authorList>
    </citation>
    <scope>IDENTIFICATION</scope>
    <source>
        <tissue evidence="8">Leaves</tissue>
    </source>
</reference>
<evidence type="ECO:0000256" key="2">
    <source>
        <dbReference type="ARBA" id="ARBA00022723"/>
    </source>
</evidence>
<sequence length="298" mass="34549">MRMIYCYCHFEKMDGVITTYSVDDEVKAEDFINEVTYTVYFTEAECAATCVCGLFDMRRIICRHNLIVFSARKVRELPEKYILDRWRKDIKHKYTIIPSSYNIADQRPETVRYKRILKIFYEVIANAISCNGHTEDMVSKLYAMNEVYRTSKPYSINSNVGVSTVNAAMEESSKNVLSHHVVKGNGRSPCKRRMSTMEEHLKKVKTKAAKKKNDKGKSILRRSLDTELLESNGNQLGPSEMRTQENVQTLIMVDQESAQQEVMGTQKSVQLPLSFILLYLYVFYGGSYFVCYYIHRCN</sequence>
<comment type="function">
    <text evidence="5">Putative transcription activator involved in regulating light control of development.</text>
</comment>
<keyword evidence="2 5" id="KW-0479">Metal-binding</keyword>
<protein>
    <recommendedName>
        <fullName evidence="5">Protein FAR1-RELATED SEQUENCE</fullName>
    </recommendedName>
</protein>
<keyword evidence="3 5" id="KW-0863">Zinc-finger</keyword>
<proteinExistence type="inferred from homology"/>
<evidence type="ECO:0000256" key="1">
    <source>
        <dbReference type="ARBA" id="ARBA00005889"/>
    </source>
</evidence>
<dbReference type="InterPro" id="IPR007527">
    <property type="entry name" value="Znf_SWIM"/>
</dbReference>
<keyword evidence="5" id="KW-0539">Nucleus</keyword>
<dbReference type="AlphaFoldDB" id="A0A2I4FPF7"/>
<evidence type="ECO:0000256" key="3">
    <source>
        <dbReference type="ARBA" id="ARBA00022771"/>
    </source>
</evidence>
<feature type="domain" description="SWIM-type" evidence="6">
    <location>
        <begin position="37"/>
        <end position="73"/>
    </location>
</feature>
<evidence type="ECO:0000256" key="5">
    <source>
        <dbReference type="RuleBase" id="RU367018"/>
    </source>
</evidence>
<dbReference type="InterPro" id="IPR031052">
    <property type="entry name" value="FHY3/FAR1"/>
</dbReference>
<evidence type="ECO:0000259" key="6">
    <source>
        <dbReference type="PROSITE" id="PS50966"/>
    </source>
</evidence>
<organism evidence="7 8">
    <name type="scientific">Juglans regia</name>
    <name type="common">English walnut</name>
    <dbReference type="NCBI Taxonomy" id="51240"/>
    <lineage>
        <taxon>Eukaryota</taxon>
        <taxon>Viridiplantae</taxon>
        <taxon>Streptophyta</taxon>
        <taxon>Embryophyta</taxon>
        <taxon>Tracheophyta</taxon>
        <taxon>Spermatophyta</taxon>
        <taxon>Magnoliopsida</taxon>
        <taxon>eudicotyledons</taxon>
        <taxon>Gunneridae</taxon>
        <taxon>Pentapetalae</taxon>
        <taxon>rosids</taxon>
        <taxon>fabids</taxon>
        <taxon>Fagales</taxon>
        <taxon>Juglandaceae</taxon>
        <taxon>Juglans</taxon>
    </lineage>
</organism>
<dbReference type="PANTHER" id="PTHR31669">
    <property type="entry name" value="PROTEIN FAR1-RELATED SEQUENCE 10-RELATED"/>
    <property type="match status" value="1"/>
</dbReference>
<evidence type="ECO:0000313" key="8">
    <source>
        <dbReference type="RefSeq" id="XP_018833540.1"/>
    </source>
</evidence>
<keyword evidence="7" id="KW-1185">Reference proteome</keyword>